<evidence type="ECO:0000256" key="2">
    <source>
        <dbReference type="ARBA" id="ARBA00022490"/>
    </source>
</evidence>
<dbReference type="GO" id="GO:0005737">
    <property type="term" value="C:cytoplasm"/>
    <property type="evidence" value="ECO:0007669"/>
    <property type="project" value="UniProtKB-SubCell"/>
</dbReference>
<dbReference type="PROSITE" id="PS01124">
    <property type="entry name" value="HTH_ARAC_FAMILY_2"/>
    <property type="match status" value="1"/>
</dbReference>
<evidence type="ECO:0000256" key="1">
    <source>
        <dbReference type="ARBA" id="ARBA00004496"/>
    </source>
</evidence>
<accession>A0A2W1P375</accession>
<feature type="modified residue" description="4-aspartylphosphate" evidence="8">
    <location>
        <position position="58"/>
    </location>
</feature>
<keyword evidence="6" id="KW-0238">DNA-binding</keyword>
<dbReference type="Gene3D" id="3.40.50.2300">
    <property type="match status" value="1"/>
</dbReference>
<dbReference type="CDD" id="cd17536">
    <property type="entry name" value="REC_YesN-like"/>
    <property type="match status" value="1"/>
</dbReference>
<gene>
    <name evidence="11" type="ORF">CBW46_007235</name>
</gene>
<dbReference type="OrthoDB" id="342399at2"/>
<dbReference type="GO" id="GO:0000160">
    <property type="term" value="P:phosphorelay signal transduction system"/>
    <property type="evidence" value="ECO:0007669"/>
    <property type="project" value="UniProtKB-KW"/>
</dbReference>
<dbReference type="Pfam" id="PF00072">
    <property type="entry name" value="Response_reg"/>
    <property type="match status" value="1"/>
</dbReference>
<evidence type="ECO:0000313" key="11">
    <source>
        <dbReference type="EMBL" id="PZE22162.1"/>
    </source>
</evidence>
<dbReference type="InterPro" id="IPR018060">
    <property type="entry name" value="HTH_AraC"/>
</dbReference>
<evidence type="ECO:0000256" key="7">
    <source>
        <dbReference type="ARBA" id="ARBA00023163"/>
    </source>
</evidence>
<evidence type="ECO:0000256" key="8">
    <source>
        <dbReference type="PROSITE-ProRule" id="PRU00169"/>
    </source>
</evidence>
<evidence type="ECO:0000259" key="10">
    <source>
        <dbReference type="PROSITE" id="PS50110"/>
    </source>
</evidence>
<sequence length="482" mass="56442">MTTIFRLLIVEDEPWIRKSLEKILPWNELGIEYAGCARNGQEAFSIIVNSSVDLVITDIKMPKMDGFKLMDSLAEYVNPTPKYMIISGYDDFHYAKNAIKQGVLDYILKPVDPKELRASVLKAVDKLKIERSERDNLRKLRIKDYVYERISHPTSEVNHDLLPENSCYCFLFSIHSVYQELSEQLGTPGLTYFALPLGAYYLYFLMASSEQAMQKRVMNAIDAIRKNHIIGISKIRMYRDHSFYQALKETEHDYLLNDKNSISLKTHMPYDIALSSKDEIYLLEALQAREKDKILHKVNQFLHTCEYFEQQWVAHFQLYLFFGKYVSNTSGFAEQVLWLHDLKNIKTSNELKIWRHKGLEPMIDEIMKIEQKKAPDHFLQAVKYVEKHYLNASLSLESVARYLNLSTPYLSNIFNARGENYTAYVTKKRVDKAKQLLLDSDLTIYEVSEASGFNDVKYFIHVFKKETLYTPNNFRKLKKHTF</sequence>
<dbReference type="EMBL" id="NHRJ02000002">
    <property type="protein sequence ID" value="PZE22162.1"/>
    <property type="molecule type" value="Genomic_DNA"/>
</dbReference>
<protein>
    <submittedName>
        <fullName evidence="11">Response regulator</fullName>
    </submittedName>
</protein>
<dbReference type="PANTHER" id="PTHR42713">
    <property type="entry name" value="HISTIDINE KINASE-RELATED"/>
    <property type="match status" value="1"/>
</dbReference>
<dbReference type="SUPFAM" id="SSF52172">
    <property type="entry name" value="CheY-like"/>
    <property type="match status" value="1"/>
</dbReference>
<evidence type="ECO:0000256" key="4">
    <source>
        <dbReference type="ARBA" id="ARBA00023012"/>
    </source>
</evidence>
<dbReference type="RefSeq" id="WP_089199306.1">
    <property type="nucleotide sequence ID" value="NZ_NHRJ02000002.1"/>
</dbReference>
<keyword evidence="7" id="KW-0804">Transcription</keyword>
<dbReference type="SUPFAM" id="SSF46689">
    <property type="entry name" value="Homeodomain-like"/>
    <property type="match status" value="1"/>
</dbReference>
<organism evidence="11 12">
    <name type="scientific">Paenibacillus xerothermodurans</name>
    <dbReference type="NCBI Taxonomy" id="1977292"/>
    <lineage>
        <taxon>Bacteria</taxon>
        <taxon>Bacillati</taxon>
        <taxon>Bacillota</taxon>
        <taxon>Bacilli</taxon>
        <taxon>Bacillales</taxon>
        <taxon>Paenibacillaceae</taxon>
        <taxon>Paenibacillus</taxon>
    </lineage>
</organism>
<dbReference type="Gene3D" id="1.10.10.60">
    <property type="entry name" value="Homeodomain-like"/>
    <property type="match status" value="2"/>
</dbReference>
<feature type="domain" description="HTH araC/xylS-type" evidence="9">
    <location>
        <begin position="379"/>
        <end position="477"/>
    </location>
</feature>
<dbReference type="InterPro" id="IPR001789">
    <property type="entry name" value="Sig_transdc_resp-reg_receiver"/>
</dbReference>
<evidence type="ECO:0000259" key="9">
    <source>
        <dbReference type="PROSITE" id="PS01124"/>
    </source>
</evidence>
<comment type="subcellular location">
    <subcellularLocation>
        <location evidence="1">Cytoplasm</location>
    </subcellularLocation>
</comment>
<evidence type="ECO:0000256" key="5">
    <source>
        <dbReference type="ARBA" id="ARBA00023015"/>
    </source>
</evidence>
<proteinExistence type="predicted"/>
<dbReference type="SMART" id="SM00448">
    <property type="entry name" value="REC"/>
    <property type="match status" value="1"/>
</dbReference>
<keyword evidence="3 8" id="KW-0597">Phosphoprotein</keyword>
<evidence type="ECO:0000256" key="3">
    <source>
        <dbReference type="ARBA" id="ARBA00022553"/>
    </source>
</evidence>
<dbReference type="InterPro" id="IPR011006">
    <property type="entry name" value="CheY-like_superfamily"/>
</dbReference>
<evidence type="ECO:0000313" key="12">
    <source>
        <dbReference type="Proteomes" id="UP000214746"/>
    </source>
</evidence>
<dbReference type="Pfam" id="PF12833">
    <property type="entry name" value="HTH_18"/>
    <property type="match status" value="1"/>
</dbReference>
<dbReference type="Proteomes" id="UP000214746">
    <property type="component" value="Unassembled WGS sequence"/>
</dbReference>
<dbReference type="AlphaFoldDB" id="A0A2W1P375"/>
<dbReference type="InterPro" id="IPR051552">
    <property type="entry name" value="HptR"/>
</dbReference>
<feature type="domain" description="Response regulatory" evidence="10">
    <location>
        <begin position="6"/>
        <end position="124"/>
    </location>
</feature>
<dbReference type="InterPro" id="IPR009057">
    <property type="entry name" value="Homeodomain-like_sf"/>
</dbReference>
<dbReference type="GO" id="GO:0043565">
    <property type="term" value="F:sequence-specific DNA binding"/>
    <property type="evidence" value="ECO:0007669"/>
    <property type="project" value="InterPro"/>
</dbReference>
<dbReference type="PROSITE" id="PS50110">
    <property type="entry name" value="RESPONSE_REGULATORY"/>
    <property type="match status" value="1"/>
</dbReference>
<dbReference type="GO" id="GO:0003700">
    <property type="term" value="F:DNA-binding transcription factor activity"/>
    <property type="evidence" value="ECO:0007669"/>
    <property type="project" value="InterPro"/>
</dbReference>
<dbReference type="PANTHER" id="PTHR42713:SF3">
    <property type="entry name" value="TRANSCRIPTIONAL REGULATORY PROTEIN HPTR"/>
    <property type="match status" value="1"/>
</dbReference>
<keyword evidence="2" id="KW-0963">Cytoplasm</keyword>
<keyword evidence="12" id="KW-1185">Reference proteome</keyword>
<name>A0A2W1P375_PAEXE</name>
<keyword evidence="4" id="KW-0902">Two-component regulatory system</keyword>
<dbReference type="SMART" id="SM00342">
    <property type="entry name" value="HTH_ARAC"/>
    <property type="match status" value="1"/>
</dbReference>
<evidence type="ECO:0000256" key="6">
    <source>
        <dbReference type="ARBA" id="ARBA00023125"/>
    </source>
</evidence>
<comment type="caution">
    <text evidence="11">The sequence shown here is derived from an EMBL/GenBank/DDBJ whole genome shotgun (WGS) entry which is preliminary data.</text>
</comment>
<reference evidence="11" key="1">
    <citation type="submission" date="2018-06" db="EMBL/GenBank/DDBJ databases">
        <title>Paenibacillus xerothermodurans sp. nov. an extremely dry heat resistant spore forming bacterium isolated from the soil of Cape Canaveral, Florida.</title>
        <authorList>
            <person name="Seuylemezian A."/>
            <person name="Kaur N."/>
            <person name="Patil P."/>
            <person name="Patil P."/>
            <person name="Mayilraj S."/>
            <person name="Vaishampayan P."/>
        </authorList>
    </citation>
    <scope>NUCLEOTIDE SEQUENCE [LARGE SCALE GENOMIC DNA]</scope>
    <source>
        <strain evidence="11">ATCC 27380</strain>
    </source>
</reference>
<keyword evidence="5" id="KW-0805">Transcription regulation</keyword>